<accession>A0A1W1VG24</accession>
<dbReference type="InterPro" id="IPR001851">
    <property type="entry name" value="ABC_transp_permease"/>
</dbReference>
<feature type="transmembrane region" description="Helical" evidence="6">
    <location>
        <begin position="39"/>
        <end position="62"/>
    </location>
</feature>
<evidence type="ECO:0000256" key="3">
    <source>
        <dbReference type="ARBA" id="ARBA00022692"/>
    </source>
</evidence>
<keyword evidence="8" id="KW-1185">Reference proteome</keyword>
<comment type="subcellular location">
    <subcellularLocation>
        <location evidence="1">Cell membrane</location>
        <topology evidence="1">Multi-pass membrane protein</topology>
    </subcellularLocation>
</comment>
<feature type="transmembrane region" description="Helical" evidence="6">
    <location>
        <begin position="6"/>
        <end position="27"/>
    </location>
</feature>
<dbReference type="GO" id="GO:0005886">
    <property type="term" value="C:plasma membrane"/>
    <property type="evidence" value="ECO:0007669"/>
    <property type="project" value="UniProtKB-SubCell"/>
</dbReference>
<feature type="transmembrane region" description="Helical" evidence="6">
    <location>
        <begin position="152"/>
        <end position="175"/>
    </location>
</feature>
<keyword evidence="5 6" id="KW-0472">Membrane</keyword>
<dbReference type="Pfam" id="PF02653">
    <property type="entry name" value="BPD_transp_2"/>
    <property type="match status" value="1"/>
</dbReference>
<dbReference type="PANTHER" id="PTHR43370">
    <property type="entry name" value="SUGAR ABC TRANSPORTER INTEGRAL MEMBRANE PROTEIN-RELATED"/>
    <property type="match status" value="1"/>
</dbReference>
<evidence type="ECO:0000256" key="5">
    <source>
        <dbReference type="ARBA" id="ARBA00023136"/>
    </source>
</evidence>
<protein>
    <submittedName>
        <fullName evidence="7">Nucleoside ABC transporter membrane protein</fullName>
    </submittedName>
</protein>
<dbReference type="EMBL" id="LT838272">
    <property type="protein sequence ID" value="SMB92190.1"/>
    <property type="molecule type" value="Genomic_DNA"/>
</dbReference>
<dbReference type="PANTHER" id="PTHR43370:SF1">
    <property type="entry name" value="GUANOSINE ABC TRANSPORTER PERMEASE PROTEIN NUPQ"/>
    <property type="match status" value="1"/>
</dbReference>
<keyword evidence="3 6" id="KW-0812">Transmembrane</keyword>
<keyword evidence="4 6" id="KW-1133">Transmembrane helix</keyword>
<dbReference type="RefSeq" id="WP_197686555.1">
    <property type="nucleotide sequence ID" value="NZ_LT838272.1"/>
</dbReference>
<evidence type="ECO:0000313" key="8">
    <source>
        <dbReference type="Proteomes" id="UP000192569"/>
    </source>
</evidence>
<evidence type="ECO:0000256" key="1">
    <source>
        <dbReference type="ARBA" id="ARBA00004651"/>
    </source>
</evidence>
<organism evidence="7 8">
    <name type="scientific">Thermanaeromonas toyohensis ToBE</name>
    <dbReference type="NCBI Taxonomy" id="698762"/>
    <lineage>
        <taxon>Bacteria</taxon>
        <taxon>Bacillati</taxon>
        <taxon>Bacillota</taxon>
        <taxon>Clostridia</taxon>
        <taxon>Neomoorellales</taxon>
        <taxon>Neomoorellaceae</taxon>
        <taxon>Thermanaeromonas</taxon>
    </lineage>
</organism>
<evidence type="ECO:0000256" key="4">
    <source>
        <dbReference type="ARBA" id="ARBA00022989"/>
    </source>
</evidence>
<gene>
    <name evidence="7" type="ORF">SAMN00808754_0592</name>
</gene>
<proteinExistence type="predicted"/>
<dbReference type="CDD" id="cd06580">
    <property type="entry name" value="TM_PBP1_transp_TpRbsC_like"/>
    <property type="match status" value="1"/>
</dbReference>
<reference evidence="7 8" key="1">
    <citation type="submission" date="2017-04" db="EMBL/GenBank/DDBJ databases">
        <authorList>
            <person name="Afonso C.L."/>
            <person name="Miller P.J."/>
            <person name="Scott M.A."/>
            <person name="Spackman E."/>
            <person name="Goraichik I."/>
            <person name="Dimitrov K.M."/>
            <person name="Suarez D.L."/>
            <person name="Swayne D.E."/>
        </authorList>
    </citation>
    <scope>NUCLEOTIDE SEQUENCE [LARGE SCALE GENOMIC DNA]</scope>
    <source>
        <strain evidence="7 8">ToBE</strain>
    </source>
</reference>
<name>A0A1W1VG24_9FIRM</name>
<evidence type="ECO:0000256" key="2">
    <source>
        <dbReference type="ARBA" id="ARBA00022475"/>
    </source>
</evidence>
<feature type="transmembrane region" description="Helical" evidence="6">
    <location>
        <begin position="245"/>
        <end position="263"/>
    </location>
</feature>
<sequence>MENIWAIVGNIDFLVASLRMATPLLLAATGDIFSERTGVLNIALESMMLIGAFGSFIFAYYFGNPYVGILAAVALGALMGLNHAFFTVTLRCDQVVTAVGENIFALGVTSTLYRILLGATPIQPEAPGLPVLRIPWLSQIPGVGSLLFNQNILVYLALIMVPITYIILFHTTWGLKIRAVGEHPRAADTMGINVYLTRYICVVISSIMASLGGAALTVGGLRYFMDNMTAGRGFIAFSAVIFGRYNPWGTFVATALFGITDAFQLRMQAMGFSVPYHIFLMLPYVVTLLVLVSVIGSTVAPRSQGIPYIREER</sequence>
<evidence type="ECO:0000256" key="6">
    <source>
        <dbReference type="SAM" id="Phobius"/>
    </source>
</evidence>
<feature type="transmembrane region" description="Helical" evidence="6">
    <location>
        <begin position="196"/>
        <end position="225"/>
    </location>
</feature>
<keyword evidence="2" id="KW-1003">Cell membrane</keyword>
<dbReference type="AlphaFoldDB" id="A0A1W1VG24"/>
<feature type="transmembrane region" description="Helical" evidence="6">
    <location>
        <begin position="275"/>
        <end position="295"/>
    </location>
</feature>
<dbReference type="STRING" id="698762.SAMN00808754_0592"/>
<dbReference type="Proteomes" id="UP000192569">
    <property type="component" value="Chromosome I"/>
</dbReference>
<dbReference type="GO" id="GO:0022857">
    <property type="term" value="F:transmembrane transporter activity"/>
    <property type="evidence" value="ECO:0007669"/>
    <property type="project" value="InterPro"/>
</dbReference>
<feature type="transmembrane region" description="Helical" evidence="6">
    <location>
        <begin position="68"/>
        <end position="90"/>
    </location>
</feature>
<evidence type="ECO:0000313" key="7">
    <source>
        <dbReference type="EMBL" id="SMB92190.1"/>
    </source>
</evidence>